<dbReference type="InterPro" id="IPR008030">
    <property type="entry name" value="NmrA-like"/>
</dbReference>
<evidence type="ECO:0000256" key="2">
    <source>
        <dbReference type="ARBA" id="ARBA00023002"/>
    </source>
</evidence>
<reference evidence="5" key="1">
    <citation type="journal article" date="2015" name="PLoS Genet.">
        <title>The dynamic genome and transcriptome of the human fungal pathogen Blastomyces and close relative Emmonsia.</title>
        <authorList>
            <person name="Munoz J.F."/>
            <person name="Gauthier G.M."/>
            <person name="Desjardins C.A."/>
            <person name="Gallo J.E."/>
            <person name="Holder J."/>
            <person name="Sullivan T.D."/>
            <person name="Marty A.J."/>
            <person name="Carmen J.C."/>
            <person name="Chen Z."/>
            <person name="Ding L."/>
            <person name="Gujja S."/>
            <person name="Magrini V."/>
            <person name="Misas E."/>
            <person name="Mitreva M."/>
            <person name="Priest M."/>
            <person name="Saif S."/>
            <person name="Whiston E.A."/>
            <person name="Young S."/>
            <person name="Zeng Q."/>
            <person name="Goldman W.E."/>
            <person name="Mardis E.R."/>
            <person name="Taylor J.W."/>
            <person name="McEwen J.G."/>
            <person name="Clay O.K."/>
            <person name="Klein B.S."/>
            <person name="Cuomo C.A."/>
        </authorList>
    </citation>
    <scope>NUCLEOTIDE SEQUENCE [LARGE SCALE GENOMIC DNA]</scope>
    <source>
        <strain evidence="5">SLH14081</strain>
    </source>
</reference>
<keyword evidence="2" id="KW-0560">Oxidoreductase</keyword>
<sequence>MPPTNILLIGAGELGTAVLHSLIHHPTRTNNKPSLSLLLRPSSIASPKQPPLAALLQSLTAPNNPPISLVPGDIAADSPETLTALFRPYDLIISCAGFVAGPGAQLKITRAVLAAGVPFYIPWQFGVDYDAIGRGSAHDLFDEQLDVRGLLRAQETTRWTVVSTGMFTSFLFAAGFGVVDLPAPRGESARVRALGGWENRVTVTAPADIGRLTAEIVLGDDGLLGANGPVFVGGDTLSYAQVADLVVKVTGREVERSVLTVPQVLERLEREPDNALLKYYAVFGAGKGVAWDLEETWNFRKGIHAMTAEEWARENL</sequence>
<dbReference type="Proteomes" id="UP000002038">
    <property type="component" value="Unassembled WGS sequence"/>
</dbReference>
<dbReference type="VEuPathDB" id="FungiDB:BDBG_04219"/>
<protein>
    <submittedName>
        <fullName evidence="4">Isoflavone reductase</fullName>
    </submittedName>
</protein>
<dbReference type="InterPro" id="IPR051609">
    <property type="entry name" value="NmrA/Isoflavone_reductase-like"/>
</dbReference>
<keyword evidence="5" id="KW-1185">Reference proteome</keyword>
<evidence type="ECO:0000259" key="3">
    <source>
        <dbReference type="Pfam" id="PF05368"/>
    </source>
</evidence>
<proteinExistence type="predicted"/>
<feature type="domain" description="NmrA-like" evidence="3">
    <location>
        <begin position="12"/>
        <end position="286"/>
    </location>
</feature>
<dbReference type="PANTHER" id="PTHR47706">
    <property type="entry name" value="NMRA-LIKE FAMILY PROTEIN"/>
    <property type="match status" value="1"/>
</dbReference>
<accession>A0A179UK36</accession>
<dbReference type="GeneID" id="8504981"/>
<dbReference type="OrthoDB" id="5283654at2759"/>
<name>A0A179UK36_BLAGS</name>
<gene>
    <name evidence="4" type="ORF">BDBG_04219</name>
</gene>
<dbReference type="PANTHER" id="PTHR47706:SF6">
    <property type="entry name" value="NMRA-LIKE FAMILY PROTEIN (AFU_ORTHOLOGUE AFUA_6G00280)"/>
    <property type="match status" value="1"/>
</dbReference>
<evidence type="ECO:0000313" key="4">
    <source>
        <dbReference type="EMBL" id="OAT08250.1"/>
    </source>
</evidence>
<dbReference type="CDD" id="cd05259">
    <property type="entry name" value="PCBER_SDR_a"/>
    <property type="match status" value="1"/>
</dbReference>
<dbReference type="AlphaFoldDB" id="A0A179UK36"/>
<evidence type="ECO:0000313" key="5">
    <source>
        <dbReference type="Proteomes" id="UP000002038"/>
    </source>
</evidence>
<keyword evidence="1" id="KW-0521">NADP</keyword>
<dbReference type="Gene3D" id="3.90.25.10">
    <property type="entry name" value="UDP-galactose 4-epimerase, domain 1"/>
    <property type="match status" value="1"/>
</dbReference>
<dbReference type="Gene3D" id="3.40.50.720">
    <property type="entry name" value="NAD(P)-binding Rossmann-like Domain"/>
    <property type="match status" value="1"/>
</dbReference>
<dbReference type="SUPFAM" id="SSF51735">
    <property type="entry name" value="NAD(P)-binding Rossmann-fold domains"/>
    <property type="match status" value="1"/>
</dbReference>
<dbReference type="EMBL" id="GG657454">
    <property type="protein sequence ID" value="OAT08250.1"/>
    <property type="molecule type" value="Genomic_DNA"/>
</dbReference>
<dbReference type="InterPro" id="IPR045312">
    <property type="entry name" value="PCBER-like"/>
</dbReference>
<organism evidence="4 5">
    <name type="scientific">Blastomyces gilchristii (strain SLH14081)</name>
    <name type="common">Blastomyces dermatitidis</name>
    <dbReference type="NCBI Taxonomy" id="559298"/>
    <lineage>
        <taxon>Eukaryota</taxon>
        <taxon>Fungi</taxon>
        <taxon>Dikarya</taxon>
        <taxon>Ascomycota</taxon>
        <taxon>Pezizomycotina</taxon>
        <taxon>Eurotiomycetes</taxon>
        <taxon>Eurotiomycetidae</taxon>
        <taxon>Onygenales</taxon>
        <taxon>Ajellomycetaceae</taxon>
        <taxon>Blastomyces</taxon>
    </lineage>
</organism>
<dbReference type="InterPro" id="IPR036291">
    <property type="entry name" value="NAD(P)-bd_dom_sf"/>
</dbReference>
<dbReference type="RefSeq" id="XP_002625350.1">
    <property type="nucleotide sequence ID" value="XM_002625304.2"/>
</dbReference>
<dbReference type="KEGG" id="bgh:BDBG_04219"/>
<dbReference type="Pfam" id="PF05368">
    <property type="entry name" value="NmrA"/>
    <property type="match status" value="1"/>
</dbReference>
<evidence type="ECO:0000256" key="1">
    <source>
        <dbReference type="ARBA" id="ARBA00022857"/>
    </source>
</evidence>
<dbReference type="GO" id="GO:0016491">
    <property type="term" value="F:oxidoreductase activity"/>
    <property type="evidence" value="ECO:0007669"/>
    <property type="project" value="UniProtKB-KW"/>
</dbReference>